<dbReference type="Pfam" id="PF04972">
    <property type="entry name" value="BON"/>
    <property type="match status" value="1"/>
</dbReference>
<proteinExistence type="inferred from homology"/>
<keyword evidence="3" id="KW-1003">Cell membrane</keyword>
<sequence>MLRSDLHSWRKAMRGILYVLILGTMLGNVVLDSSARAQEAPSAEGTQTIAVSERTEDADIERRLTGILASAGWYRSLDVEVKEGIVYLDGATASGNHRDWAGSLAAKTEGVVAVVNRIEVQPEFTLSLTPVIDELGRFGREALTYVPLALLALLVLPLAWLIARLVSALARRLLRKRVASPFLRQVLARAIALPVLLLGIYLILQVAGLTGLAFSVVGGAGMIGIVVSFAFRDIAENFLATLIMSIRQPFRRGDWITVAEHSGIVQSMNARSTVLLSAEGNHIQIPNATIFKTIVINYSTSPGLRTSVDIGIGYDDSVTHAQTLIHQVLTAHEAIIAHPEPMVLVDALGASTVNLKAYFWFDGQTIAGVKLRSAVLRQIKNTLTEAGISMPDEAREIIFPQGVPVVSPPEVSAVEPPQGVATPSTTAPSNVVPASDSADVTSAEGGLETERRAIEQSIGTTTPPEGRTDLLGGNDSTRSHDEPPHQ</sequence>
<keyword evidence="7" id="KW-0813">Transport</keyword>
<evidence type="ECO:0000256" key="6">
    <source>
        <dbReference type="ARBA" id="ARBA00023136"/>
    </source>
</evidence>
<dbReference type="Pfam" id="PF21082">
    <property type="entry name" value="MS_channel_3rd"/>
    <property type="match status" value="1"/>
</dbReference>
<evidence type="ECO:0000256" key="8">
    <source>
        <dbReference type="SAM" id="MobiDB-lite"/>
    </source>
</evidence>
<comment type="function">
    <text evidence="7">Mechanosensitive channel that participates in the regulation of osmotic pressure changes within the cell, opening in response to stretch forces in the membrane lipid bilayer, without the need for other proteins. Contributes to normal resistance to hypoosmotic shock. Forms an ion channel of 1.0 nanosiemens conductance with a slight preference for anions.</text>
</comment>
<keyword evidence="7" id="KW-0407">Ion channel</keyword>
<dbReference type="InterPro" id="IPR007055">
    <property type="entry name" value="BON_dom"/>
</dbReference>
<dbReference type="Gene3D" id="3.30.1340.30">
    <property type="match status" value="1"/>
</dbReference>
<dbReference type="Gene3D" id="2.30.30.60">
    <property type="match status" value="1"/>
</dbReference>
<dbReference type="InterPro" id="IPR011066">
    <property type="entry name" value="MscS_channel_C_sf"/>
</dbReference>
<dbReference type="SUPFAM" id="SSF50182">
    <property type="entry name" value="Sm-like ribonucleoproteins"/>
    <property type="match status" value="1"/>
</dbReference>
<feature type="transmembrane region" description="Helical" evidence="7">
    <location>
        <begin position="186"/>
        <end position="204"/>
    </location>
</feature>
<feature type="transmembrane region" description="Helical" evidence="7">
    <location>
        <begin position="145"/>
        <end position="166"/>
    </location>
</feature>
<evidence type="ECO:0000256" key="5">
    <source>
        <dbReference type="ARBA" id="ARBA00022989"/>
    </source>
</evidence>
<name>A0ABX5IZD3_9GAMM</name>
<accession>A0ABX5IZD3</accession>
<dbReference type="Gene3D" id="3.30.70.100">
    <property type="match status" value="1"/>
</dbReference>
<evidence type="ECO:0000256" key="4">
    <source>
        <dbReference type="ARBA" id="ARBA00022692"/>
    </source>
</evidence>
<evidence type="ECO:0000259" key="9">
    <source>
        <dbReference type="PROSITE" id="PS50914"/>
    </source>
</evidence>
<keyword evidence="7" id="KW-0997">Cell inner membrane</keyword>
<dbReference type="Proteomes" id="UP000241895">
    <property type="component" value="Unassembled WGS sequence"/>
</dbReference>
<keyword evidence="5 7" id="KW-1133">Transmembrane helix</keyword>
<dbReference type="InterPro" id="IPR006685">
    <property type="entry name" value="MscS_channel_2nd"/>
</dbReference>
<comment type="caution">
    <text evidence="10">The sequence shown here is derived from an EMBL/GenBank/DDBJ whole genome shotgun (WGS) entry which is preliminary data.</text>
</comment>
<dbReference type="PANTHER" id="PTHR30221:SF1">
    <property type="entry name" value="SMALL-CONDUCTANCE MECHANOSENSITIVE CHANNEL"/>
    <property type="match status" value="1"/>
</dbReference>
<organism evidence="10 11">
    <name type="scientific">Halomonas litopenaei</name>
    <dbReference type="NCBI Taxonomy" id="2109328"/>
    <lineage>
        <taxon>Bacteria</taxon>
        <taxon>Pseudomonadati</taxon>
        <taxon>Pseudomonadota</taxon>
        <taxon>Gammaproteobacteria</taxon>
        <taxon>Oceanospirillales</taxon>
        <taxon>Halomonadaceae</taxon>
        <taxon>Halomonas</taxon>
    </lineage>
</organism>
<keyword evidence="6 7" id="KW-0472">Membrane</keyword>
<comment type="similarity">
    <text evidence="2 7">Belongs to the MscS (TC 1.A.23) family.</text>
</comment>
<feature type="transmembrane region" description="Helical" evidence="7">
    <location>
        <begin position="12"/>
        <end position="31"/>
    </location>
</feature>
<evidence type="ECO:0000256" key="2">
    <source>
        <dbReference type="ARBA" id="ARBA00008017"/>
    </source>
</evidence>
<feature type="compositionally biased region" description="Basic and acidic residues" evidence="8">
    <location>
        <begin position="477"/>
        <end position="486"/>
    </location>
</feature>
<dbReference type="SUPFAM" id="SSF82689">
    <property type="entry name" value="Mechanosensitive channel protein MscS (YggB), C-terminal domain"/>
    <property type="match status" value="1"/>
</dbReference>
<dbReference type="PANTHER" id="PTHR30221">
    <property type="entry name" value="SMALL-CONDUCTANCE MECHANOSENSITIVE CHANNEL"/>
    <property type="match status" value="1"/>
</dbReference>
<evidence type="ECO:0000313" key="10">
    <source>
        <dbReference type="EMBL" id="PTL95952.1"/>
    </source>
</evidence>
<evidence type="ECO:0000256" key="3">
    <source>
        <dbReference type="ARBA" id="ARBA00022475"/>
    </source>
</evidence>
<feature type="region of interest" description="Disordered" evidence="8">
    <location>
        <begin position="409"/>
        <end position="486"/>
    </location>
</feature>
<keyword evidence="11" id="KW-1185">Reference proteome</keyword>
<dbReference type="InterPro" id="IPR045275">
    <property type="entry name" value="MscS_archaea/bacteria_type"/>
</dbReference>
<dbReference type="InterPro" id="IPR010920">
    <property type="entry name" value="LSM_dom_sf"/>
</dbReference>
<dbReference type="InterPro" id="IPR023408">
    <property type="entry name" value="MscS_beta-dom_sf"/>
</dbReference>
<reference evidence="10 11" key="1">
    <citation type="submission" date="2018-03" db="EMBL/GenBank/DDBJ databases">
        <authorList>
            <person name="Zhou J."/>
            <person name="Li X."/>
            <person name="Xue M."/>
            <person name="Yin J."/>
        </authorList>
    </citation>
    <scope>NUCLEOTIDE SEQUENCE [LARGE SCALE GENOMIC DNA]</scope>
    <source>
        <strain evidence="10 11">SYSU ZJ2214</strain>
    </source>
</reference>
<keyword evidence="4 7" id="KW-0812">Transmembrane</keyword>
<evidence type="ECO:0000256" key="1">
    <source>
        <dbReference type="ARBA" id="ARBA00004651"/>
    </source>
</evidence>
<dbReference type="Pfam" id="PF05552">
    <property type="entry name" value="MS_channel_1st_1"/>
    <property type="match status" value="1"/>
</dbReference>
<comment type="subcellular location">
    <subcellularLocation>
        <location evidence="7">Cell inner membrane</location>
        <topology evidence="7">Multi-pass membrane protein</topology>
    </subcellularLocation>
    <subcellularLocation>
        <location evidence="1">Cell membrane</location>
        <topology evidence="1">Multi-pass membrane protein</topology>
    </subcellularLocation>
</comment>
<dbReference type="InterPro" id="IPR008910">
    <property type="entry name" value="MSC_TM_helix"/>
</dbReference>
<gene>
    <name evidence="10" type="ORF">C6W88_00610</name>
</gene>
<feature type="domain" description="BON" evidence="9">
    <location>
        <begin position="56"/>
        <end position="122"/>
    </location>
</feature>
<comment type="subunit">
    <text evidence="7">Homoheptamer.</text>
</comment>
<protein>
    <recommendedName>
        <fullName evidence="7">Small-conductance mechanosensitive channel</fullName>
    </recommendedName>
</protein>
<dbReference type="PROSITE" id="PS50914">
    <property type="entry name" value="BON"/>
    <property type="match status" value="1"/>
</dbReference>
<feature type="transmembrane region" description="Helical" evidence="7">
    <location>
        <begin position="210"/>
        <end position="231"/>
    </location>
</feature>
<evidence type="ECO:0000256" key="7">
    <source>
        <dbReference type="RuleBase" id="RU369025"/>
    </source>
</evidence>
<dbReference type="Gene3D" id="1.10.287.1260">
    <property type="match status" value="1"/>
</dbReference>
<dbReference type="EMBL" id="PXNS01000001">
    <property type="protein sequence ID" value="PTL95952.1"/>
    <property type="molecule type" value="Genomic_DNA"/>
</dbReference>
<keyword evidence="7" id="KW-0406">Ion transport</keyword>
<dbReference type="Pfam" id="PF00924">
    <property type="entry name" value="MS_channel_2nd"/>
    <property type="match status" value="1"/>
</dbReference>
<evidence type="ECO:0000313" key="11">
    <source>
        <dbReference type="Proteomes" id="UP000241895"/>
    </source>
</evidence>
<dbReference type="InterPro" id="IPR049278">
    <property type="entry name" value="MS_channel_C"/>
</dbReference>